<gene>
    <name evidence="2" type="ORF">UFOPK1446_00257</name>
</gene>
<protein>
    <submittedName>
        <fullName evidence="2">Unannotated protein</fullName>
    </submittedName>
</protein>
<name>A0A6J6BGG4_9ZZZZ</name>
<proteinExistence type="predicted"/>
<feature type="compositionally biased region" description="Basic residues" evidence="1">
    <location>
        <begin position="21"/>
        <end position="34"/>
    </location>
</feature>
<feature type="region of interest" description="Disordered" evidence="1">
    <location>
        <begin position="20"/>
        <end position="41"/>
    </location>
</feature>
<reference evidence="2" key="1">
    <citation type="submission" date="2020-05" db="EMBL/GenBank/DDBJ databases">
        <authorList>
            <person name="Chiriac C."/>
            <person name="Salcher M."/>
            <person name="Ghai R."/>
            <person name="Kavagutti S V."/>
        </authorList>
    </citation>
    <scope>NUCLEOTIDE SEQUENCE</scope>
</reference>
<evidence type="ECO:0000256" key="1">
    <source>
        <dbReference type="SAM" id="MobiDB-lite"/>
    </source>
</evidence>
<organism evidence="2">
    <name type="scientific">freshwater metagenome</name>
    <dbReference type="NCBI Taxonomy" id="449393"/>
    <lineage>
        <taxon>unclassified sequences</taxon>
        <taxon>metagenomes</taxon>
        <taxon>ecological metagenomes</taxon>
    </lineage>
</organism>
<sequence>MLFGVQVITVINDDEQTCFTHGRKHGRPSSHHNPRLPAHDAEPMPIALGRAHISGEPGNAVSGQRGLKNMYEVVNIAMIGHHHQH</sequence>
<dbReference type="EMBL" id="CAEZSO010000033">
    <property type="protein sequence ID" value="CAB4538081.1"/>
    <property type="molecule type" value="Genomic_DNA"/>
</dbReference>
<accession>A0A6J6BGG4</accession>
<evidence type="ECO:0000313" key="2">
    <source>
        <dbReference type="EMBL" id="CAB4538081.1"/>
    </source>
</evidence>
<dbReference type="AlphaFoldDB" id="A0A6J6BGG4"/>